<evidence type="ECO:0000256" key="1">
    <source>
        <dbReference type="SAM" id="MobiDB-lite"/>
    </source>
</evidence>
<dbReference type="Proteomes" id="UP000245207">
    <property type="component" value="Unassembled WGS sequence"/>
</dbReference>
<dbReference type="OrthoDB" id="2272314at2759"/>
<accession>A0A2U1Q836</accession>
<proteinExistence type="predicted"/>
<feature type="compositionally biased region" description="Polar residues" evidence="1">
    <location>
        <begin position="425"/>
        <end position="452"/>
    </location>
</feature>
<keyword evidence="4" id="KW-1185">Reference proteome</keyword>
<organism evidence="3 4">
    <name type="scientific">Artemisia annua</name>
    <name type="common">Sweet wormwood</name>
    <dbReference type="NCBI Taxonomy" id="35608"/>
    <lineage>
        <taxon>Eukaryota</taxon>
        <taxon>Viridiplantae</taxon>
        <taxon>Streptophyta</taxon>
        <taxon>Embryophyta</taxon>
        <taxon>Tracheophyta</taxon>
        <taxon>Spermatophyta</taxon>
        <taxon>Magnoliopsida</taxon>
        <taxon>eudicotyledons</taxon>
        <taxon>Gunneridae</taxon>
        <taxon>Pentapetalae</taxon>
        <taxon>asterids</taxon>
        <taxon>campanulids</taxon>
        <taxon>Asterales</taxon>
        <taxon>Asteraceae</taxon>
        <taxon>Asteroideae</taxon>
        <taxon>Anthemideae</taxon>
        <taxon>Artemisiinae</taxon>
        <taxon>Artemisia</taxon>
    </lineage>
</organism>
<gene>
    <name evidence="3" type="ORF">CTI12_AA060970</name>
</gene>
<keyword evidence="2" id="KW-1133">Transmembrane helix</keyword>
<keyword evidence="3" id="KW-0378">Hydrolase</keyword>
<dbReference type="EMBL" id="PKPP01000330">
    <property type="protein sequence ID" value="PWA94176.1"/>
    <property type="molecule type" value="Genomic_DNA"/>
</dbReference>
<feature type="compositionally biased region" description="Polar residues" evidence="1">
    <location>
        <begin position="369"/>
        <end position="378"/>
    </location>
</feature>
<feature type="region of interest" description="Disordered" evidence="1">
    <location>
        <begin position="647"/>
        <end position="701"/>
    </location>
</feature>
<keyword evidence="3" id="KW-0547">Nucleotide-binding</keyword>
<feature type="region of interest" description="Disordered" evidence="1">
    <location>
        <begin position="418"/>
        <end position="458"/>
    </location>
</feature>
<dbReference type="GO" id="GO:0004386">
    <property type="term" value="F:helicase activity"/>
    <property type="evidence" value="ECO:0007669"/>
    <property type="project" value="UniProtKB-KW"/>
</dbReference>
<keyword evidence="3" id="KW-0347">Helicase</keyword>
<reference evidence="3 4" key="1">
    <citation type="journal article" date="2018" name="Mol. Plant">
        <title>The genome of Artemisia annua provides insight into the evolution of Asteraceae family and artemisinin biosynthesis.</title>
        <authorList>
            <person name="Shen Q."/>
            <person name="Zhang L."/>
            <person name="Liao Z."/>
            <person name="Wang S."/>
            <person name="Yan T."/>
            <person name="Shi P."/>
            <person name="Liu M."/>
            <person name="Fu X."/>
            <person name="Pan Q."/>
            <person name="Wang Y."/>
            <person name="Lv Z."/>
            <person name="Lu X."/>
            <person name="Zhang F."/>
            <person name="Jiang W."/>
            <person name="Ma Y."/>
            <person name="Chen M."/>
            <person name="Hao X."/>
            <person name="Li L."/>
            <person name="Tang Y."/>
            <person name="Lv G."/>
            <person name="Zhou Y."/>
            <person name="Sun X."/>
            <person name="Brodelius P.E."/>
            <person name="Rose J.K.C."/>
            <person name="Tang K."/>
        </authorList>
    </citation>
    <scope>NUCLEOTIDE SEQUENCE [LARGE SCALE GENOMIC DNA]</scope>
    <source>
        <strain evidence="4">cv. Huhao1</strain>
        <tissue evidence="3">Leaf</tissue>
    </source>
</reference>
<feature type="compositionally biased region" description="Polar residues" evidence="1">
    <location>
        <begin position="311"/>
        <end position="329"/>
    </location>
</feature>
<feature type="region of interest" description="Disordered" evidence="1">
    <location>
        <begin position="222"/>
        <end position="336"/>
    </location>
</feature>
<feature type="compositionally biased region" description="Polar residues" evidence="1">
    <location>
        <begin position="666"/>
        <end position="681"/>
    </location>
</feature>
<name>A0A2U1Q836_ARTAN</name>
<keyword evidence="2" id="KW-0472">Membrane</keyword>
<protein>
    <submittedName>
        <fullName evidence="3">Helitron helicase-like domain-containing protein</fullName>
    </submittedName>
</protein>
<feature type="compositionally biased region" description="Polar residues" evidence="1">
    <location>
        <begin position="387"/>
        <end position="396"/>
    </location>
</feature>
<keyword evidence="2" id="KW-0812">Transmembrane</keyword>
<evidence type="ECO:0000313" key="3">
    <source>
        <dbReference type="EMBL" id="PWA94176.1"/>
    </source>
</evidence>
<dbReference type="PANTHER" id="PTHR45786:SF74">
    <property type="entry name" value="ATP-DEPENDENT DNA HELICASE"/>
    <property type="match status" value="1"/>
</dbReference>
<dbReference type="AlphaFoldDB" id="A0A2U1Q836"/>
<keyword evidence="3" id="KW-0067">ATP-binding</keyword>
<feature type="region of interest" description="Disordered" evidence="1">
    <location>
        <begin position="369"/>
        <end position="398"/>
    </location>
</feature>
<feature type="compositionally biased region" description="Polar residues" evidence="1">
    <location>
        <begin position="236"/>
        <end position="261"/>
    </location>
</feature>
<dbReference type="PANTHER" id="PTHR45786">
    <property type="entry name" value="DNA BINDING PROTEIN-LIKE"/>
    <property type="match status" value="1"/>
</dbReference>
<feature type="transmembrane region" description="Helical" evidence="2">
    <location>
        <begin position="12"/>
        <end position="33"/>
    </location>
</feature>
<evidence type="ECO:0000256" key="2">
    <source>
        <dbReference type="SAM" id="Phobius"/>
    </source>
</evidence>
<sequence>MNALTNAFSFPYYPIILFFGLWSPYFSSNPIHVNPKGKKWLYRIPATVTSTSQSMLTQGIRQPMLRPPSSTGVEEWPEPMPSTRLQLQLPVRRCTVTSIVKLVFLFHLWLTNCPCVRDNQYSGPVMLDFGSQTVHHLSYKHLDLNKENDPIIARELRMRDAATTNQTPLSLPTFFSGQRLKRSNVVGAFGEFLFHYSSNANKQYDFVFMSCKIRHAVNGHLKNASKVTHKRRKSTQDATNSSSTSQMNESCLSPSGSQIMSPNILRDHSQQPSSHGTKRTSDNNPDLPLNMPTTDLARSLHVNKRGKAPANVTTRYVRQRLSTSGSHSSLADGRHDHNGELDFHAINGIDKDSNSLLPITQEIPTLSQASAHTPTGLQHSGHRSDFHQSQGASDNDVNLGLDVATTDVPQSLHINNKRKAPANVTARTVQERLSTNNSQSTSFEHSAGQSDFHQTEDQSPVYEDLGDCNERCRYCKAAFWHGECLKGHRDTRYNLCCGGGKVFRTARDKCAENDIPEFKVRLYNGNGARGYELPTSQAIGAIVFDSGPTTESDYDIIIEYRDGPAKRINKLHQSYMSLQFPLIFIYGQPGYHIKLMARSADPNERMRRIKHEETSKVPVSLPKQEIEKAKGLSEHNLETPNKMVIETQETSGTPAEPVTFIKQKPLKTTNEQNTPQASNTKTVKRALFENEPAQPKKQKEL</sequence>
<comment type="caution">
    <text evidence="3">The sequence shown here is derived from an EMBL/GenBank/DDBJ whole genome shotgun (WGS) entry which is preliminary data.</text>
</comment>
<evidence type="ECO:0000313" key="4">
    <source>
        <dbReference type="Proteomes" id="UP000245207"/>
    </source>
</evidence>